<feature type="chain" id="PRO_5031469720" evidence="2">
    <location>
        <begin position="22"/>
        <end position="188"/>
    </location>
</feature>
<feature type="compositionally biased region" description="Basic and acidic residues" evidence="1">
    <location>
        <begin position="115"/>
        <end position="132"/>
    </location>
</feature>
<dbReference type="AlphaFoldDB" id="A0A7X4K905"/>
<feature type="signal peptide" evidence="2">
    <location>
        <begin position="1"/>
        <end position="21"/>
    </location>
</feature>
<comment type="caution">
    <text evidence="3">The sequence shown here is derived from an EMBL/GenBank/DDBJ whole genome shotgun (WGS) entry which is preliminary data.</text>
</comment>
<name>A0A7X4K905_9SPHN</name>
<evidence type="ECO:0000256" key="1">
    <source>
        <dbReference type="SAM" id="MobiDB-lite"/>
    </source>
</evidence>
<sequence length="188" mass="19388">MAAGKLVLLLVAGAVAGAAFAGMTTGTMRSYGGSSRDGEHAARAEAPRADEGASSYAAAPPARQGWLEEGVSMLDSPAWPFGHGYEESYEEAGPPAYAAPQGYEAYPPPGYGPRPHYEDEPGDVDRYAEDGHSAPAVAPRMPPAYGTGRRMQEPLEQPPAARRGDAASAAAARAADAAQDVMVAEDGL</sequence>
<evidence type="ECO:0000313" key="4">
    <source>
        <dbReference type="Proteomes" id="UP000465810"/>
    </source>
</evidence>
<keyword evidence="2" id="KW-0732">Signal</keyword>
<protein>
    <submittedName>
        <fullName evidence="3">Uncharacterized protein</fullName>
    </submittedName>
</protein>
<feature type="region of interest" description="Disordered" evidence="1">
    <location>
        <begin position="89"/>
        <end position="172"/>
    </location>
</feature>
<feature type="compositionally biased region" description="Low complexity" evidence="1">
    <location>
        <begin position="91"/>
        <end position="105"/>
    </location>
</feature>
<dbReference type="RefSeq" id="WP_160987190.1">
    <property type="nucleotide sequence ID" value="NZ_WVTD01000020.1"/>
</dbReference>
<accession>A0A7X4K905</accession>
<dbReference type="EMBL" id="WVTD01000020">
    <property type="protein sequence ID" value="MYL99760.1"/>
    <property type="molecule type" value="Genomic_DNA"/>
</dbReference>
<feature type="region of interest" description="Disordered" evidence="1">
    <location>
        <begin position="30"/>
        <end position="61"/>
    </location>
</feature>
<proteinExistence type="predicted"/>
<gene>
    <name evidence="3" type="ORF">GR702_18540</name>
</gene>
<evidence type="ECO:0000256" key="2">
    <source>
        <dbReference type="SAM" id="SignalP"/>
    </source>
</evidence>
<keyword evidence="4" id="KW-1185">Reference proteome</keyword>
<reference evidence="3 4" key="1">
    <citation type="submission" date="2019-12" db="EMBL/GenBank/DDBJ databases">
        <authorList>
            <person name="Feng G."/>
            <person name="Zhu H."/>
        </authorList>
    </citation>
    <scope>NUCLEOTIDE SEQUENCE [LARGE SCALE GENOMIC DNA]</scope>
    <source>
        <strain evidence="3 4">FGD1</strain>
    </source>
</reference>
<feature type="compositionally biased region" description="Basic and acidic residues" evidence="1">
    <location>
        <begin position="36"/>
        <end position="51"/>
    </location>
</feature>
<dbReference type="Proteomes" id="UP000465810">
    <property type="component" value="Unassembled WGS sequence"/>
</dbReference>
<organism evidence="3 4">
    <name type="scientific">Novosphingobium silvae</name>
    <dbReference type="NCBI Taxonomy" id="2692619"/>
    <lineage>
        <taxon>Bacteria</taxon>
        <taxon>Pseudomonadati</taxon>
        <taxon>Pseudomonadota</taxon>
        <taxon>Alphaproteobacteria</taxon>
        <taxon>Sphingomonadales</taxon>
        <taxon>Sphingomonadaceae</taxon>
        <taxon>Novosphingobium</taxon>
    </lineage>
</organism>
<evidence type="ECO:0000313" key="3">
    <source>
        <dbReference type="EMBL" id="MYL99760.1"/>
    </source>
</evidence>